<proteinExistence type="predicted"/>
<keyword evidence="3" id="KW-1185">Reference proteome</keyword>
<evidence type="ECO:0000313" key="2">
    <source>
        <dbReference type="EMBL" id="QQR35567.1"/>
    </source>
</evidence>
<dbReference type="PROSITE" id="PS50830">
    <property type="entry name" value="TNASE_3"/>
    <property type="match status" value="1"/>
</dbReference>
<name>A0ABX7BVJ6_9HYPH</name>
<protein>
    <submittedName>
        <fullName evidence="2">Thermonuclease family protein</fullName>
    </submittedName>
</protein>
<dbReference type="Pfam" id="PF00565">
    <property type="entry name" value="SNase"/>
    <property type="match status" value="1"/>
</dbReference>
<organism evidence="2 3">
    <name type="scientific">Devosia oryziradicis</name>
    <dbReference type="NCBI Taxonomy" id="2801335"/>
    <lineage>
        <taxon>Bacteria</taxon>
        <taxon>Pseudomonadati</taxon>
        <taxon>Pseudomonadota</taxon>
        <taxon>Alphaproteobacteria</taxon>
        <taxon>Hyphomicrobiales</taxon>
        <taxon>Devosiaceae</taxon>
        <taxon>Devosia</taxon>
    </lineage>
</organism>
<dbReference type="Gene3D" id="2.40.50.90">
    <property type="match status" value="1"/>
</dbReference>
<dbReference type="InterPro" id="IPR035437">
    <property type="entry name" value="SNase_OB-fold_sf"/>
</dbReference>
<gene>
    <name evidence="2" type="ORF">JI749_14630</name>
</gene>
<evidence type="ECO:0000259" key="1">
    <source>
        <dbReference type="PROSITE" id="PS50830"/>
    </source>
</evidence>
<dbReference type="SUPFAM" id="SSF50199">
    <property type="entry name" value="Staphylococcal nuclease"/>
    <property type="match status" value="1"/>
</dbReference>
<accession>A0ABX7BVJ6</accession>
<reference evidence="2 3" key="1">
    <citation type="submission" date="2021-01" db="EMBL/GenBank/DDBJ databases">
        <title>Genome seq and assembly of Devosia sp. G19.</title>
        <authorList>
            <person name="Chhetri G."/>
        </authorList>
    </citation>
    <scope>NUCLEOTIDE SEQUENCE [LARGE SCALE GENOMIC DNA]</scope>
    <source>
        <strain evidence="2 3">G19</strain>
    </source>
</reference>
<dbReference type="Proteomes" id="UP000595460">
    <property type="component" value="Chromosome"/>
</dbReference>
<dbReference type="InterPro" id="IPR016071">
    <property type="entry name" value="Staphylococal_nuclease_OB-fold"/>
</dbReference>
<dbReference type="RefSeq" id="WP_201655439.1">
    <property type="nucleotide sequence ID" value="NZ_CP068047.1"/>
</dbReference>
<feature type="domain" description="TNase-like" evidence="1">
    <location>
        <begin position="27"/>
        <end position="136"/>
    </location>
</feature>
<dbReference type="SMART" id="SM00318">
    <property type="entry name" value="SNc"/>
    <property type="match status" value="1"/>
</dbReference>
<dbReference type="PANTHER" id="PTHR12302">
    <property type="entry name" value="EBNA2 BINDING PROTEIN P100"/>
    <property type="match status" value="1"/>
</dbReference>
<dbReference type="EMBL" id="CP068047">
    <property type="protein sequence ID" value="QQR35567.1"/>
    <property type="molecule type" value="Genomic_DNA"/>
</dbReference>
<dbReference type="PANTHER" id="PTHR12302:SF26">
    <property type="entry name" value="BLR1266 PROTEIN"/>
    <property type="match status" value="1"/>
</dbReference>
<sequence length="163" mass="17491">MLILAAMVAAALDQPPAPVSGSARASDGDSFRLGPDRVRLLGLDAPELSQDCFHADGQSWPCGRAARDRMARLLAGGPVHCRPEDVDQYGRLLATCQVSGHDIGAMMVAEGLAVSSGRYWSEEANARRDRAGIWAGDFDAPRQWRDDHPQGRGLLGWLATIGL</sequence>
<evidence type="ECO:0000313" key="3">
    <source>
        <dbReference type="Proteomes" id="UP000595460"/>
    </source>
</evidence>